<keyword evidence="3" id="KW-1185">Reference proteome</keyword>
<accession>A0ABQ5HUE5</accession>
<sequence>MKDLSLVRYFLGIEVASLPKGYLLSHFKYIGDLLDCARITDKMVEDIPIDAKAKFTPTDGDPLPDPSLYLRGTKFQTLLFPSTSALDLRAYCDSDWAGDVVSRKSTISSGIITTLRLSARLLTPTETSIGLTVPRISGFPNEAEDCEALVIEGQIAREASKIRDILDNTTQNTTHGKGKRQASSQQLNTYS</sequence>
<proteinExistence type="predicted"/>
<evidence type="ECO:0000256" key="1">
    <source>
        <dbReference type="SAM" id="MobiDB-lite"/>
    </source>
</evidence>
<comment type="caution">
    <text evidence="2">The sequence shown here is derived from an EMBL/GenBank/DDBJ whole genome shotgun (WGS) entry which is preliminary data.</text>
</comment>
<reference evidence="2" key="1">
    <citation type="journal article" date="2022" name="Int. J. Mol. Sci.">
        <title>Draft Genome of Tanacetum Coccineum: Genomic Comparison of Closely Related Tanacetum-Family Plants.</title>
        <authorList>
            <person name="Yamashiro T."/>
            <person name="Shiraishi A."/>
            <person name="Nakayama K."/>
            <person name="Satake H."/>
        </authorList>
    </citation>
    <scope>NUCLEOTIDE SEQUENCE</scope>
</reference>
<reference evidence="2" key="2">
    <citation type="submission" date="2022-01" db="EMBL/GenBank/DDBJ databases">
        <authorList>
            <person name="Yamashiro T."/>
            <person name="Shiraishi A."/>
            <person name="Satake H."/>
            <person name="Nakayama K."/>
        </authorList>
    </citation>
    <scope>NUCLEOTIDE SEQUENCE</scope>
</reference>
<name>A0ABQ5HUE5_9ASTR</name>
<organism evidence="2 3">
    <name type="scientific">Tanacetum coccineum</name>
    <dbReference type="NCBI Taxonomy" id="301880"/>
    <lineage>
        <taxon>Eukaryota</taxon>
        <taxon>Viridiplantae</taxon>
        <taxon>Streptophyta</taxon>
        <taxon>Embryophyta</taxon>
        <taxon>Tracheophyta</taxon>
        <taxon>Spermatophyta</taxon>
        <taxon>Magnoliopsida</taxon>
        <taxon>eudicotyledons</taxon>
        <taxon>Gunneridae</taxon>
        <taxon>Pentapetalae</taxon>
        <taxon>asterids</taxon>
        <taxon>campanulids</taxon>
        <taxon>Asterales</taxon>
        <taxon>Asteraceae</taxon>
        <taxon>Asteroideae</taxon>
        <taxon>Anthemideae</taxon>
        <taxon>Anthemidinae</taxon>
        <taxon>Tanacetum</taxon>
    </lineage>
</organism>
<evidence type="ECO:0000313" key="2">
    <source>
        <dbReference type="EMBL" id="GJT91471.1"/>
    </source>
</evidence>
<evidence type="ECO:0000313" key="3">
    <source>
        <dbReference type="Proteomes" id="UP001151760"/>
    </source>
</evidence>
<feature type="region of interest" description="Disordered" evidence="1">
    <location>
        <begin position="168"/>
        <end position="191"/>
    </location>
</feature>
<gene>
    <name evidence="2" type="ORF">Tco_1080316</name>
</gene>
<dbReference type="Proteomes" id="UP001151760">
    <property type="component" value="Unassembled WGS sequence"/>
</dbReference>
<protein>
    <submittedName>
        <fullName evidence="2">Uncharacterized mitochondrial protein-like protein</fullName>
    </submittedName>
</protein>
<dbReference type="EMBL" id="BQNB010020022">
    <property type="protein sequence ID" value="GJT91471.1"/>
    <property type="molecule type" value="Genomic_DNA"/>
</dbReference>